<dbReference type="InterPro" id="IPR042177">
    <property type="entry name" value="Cell/Rod_1"/>
</dbReference>
<dbReference type="NCBIfam" id="TIGR00219">
    <property type="entry name" value="mreC"/>
    <property type="match status" value="1"/>
</dbReference>
<evidence type="ECO:0000259" key="6">
    <source>
        <dbReference type="Pfam" id="PF04085"/>
    </source>
</evidence>
<dbReference type="InterPro" id="IPR042175">
    <property type="entry name" value="Cell/Rod_MreC_2"/>
</dbReference>
<sequence length="284" mass="32197">MRKLLDFLVRKRHWFLFVLLEIVSLMLIYRNNAYQRNIIFSSANVLTGHVSSVSGYVTSYLDLREINKELLERNGQLEMDLLELQDRLDMMMADTVHFAGFAPDSVEQFPYSFVLAEVTNNSVTHLSNYITVNKGRKDGIAPDMGVVSVQGVVGIVSTVADHFSVIIPLLNPKSKLSCKVLGSSYFGSLSWNGRSTRYANLEELPRHVEFQKGDTIVTSGYSSVFPAGIVVGTVADFEKQHDDNFFTLKVELATDFQSLKNVRIIKNYNQEEQIRVEQEARRND</sequence>
<gene>
    <name evidence="7" type="ORF">HMPREF1536_03312</name>
</gene>
<feature type="domain" description="Rod shape-determining protein MreC beta-barrel core" evidence="6">
    <location>
        <begin position="118"/>
        <end position="266"/>
    </location>
</feature>
<dbReference type="InterPro" id="IPR007221">
    <property type="entry name" value="MreC"/>
</dbReference>
<evidence type="ECO:0000256" key="1">
    <source>
        <dbReference type="ARBA" id="ARBA00009369"/>
    </source>
</evidence>
<feature type="transmembrane region" description="Helical" evidence="5">
    <location>
        <begin position="12"/>
        <end position="29"/>
    </location>
</feature>
<evidence type="ECO:0000313" key="8">
    <source>
        <dbReference type="Proteomes" id="UP000033035"/>
    </source>
</evidence>
<keyword evidence="5" id="KW-1133">Transmembrane helix</keyword>
<evidence type="ECO:0000256" key="5">
    <source>
        <dbReference type="SAM" id="Phobius"/>
    </source>
</evidence>
<protein>
    <recommendedName>
        <fullName evidence="2">Cell shape-determining protein MreC</fullName>
    </recommendedName>
    <alternativeName>
        <fullName evidence="4">Cell shape protein MreC</fullName>
    </alternativeName>
</protein>
<comment type="similarity">
    <text evidence="1">Belongs to the MreC family.</text>
</comment>
<dbReference type="GO" id="GO:0008360">
    <property type="term" value="P:regulation of cell shape"/>
    <property type="evidence" value="ECO:0007669"/>
    <property type="project" value="UniProtKB-KW"/>
</dbReference>
<dbReference type="GO" id="GO:0005886">
    <property type="term" value="C:plasma membrane"/>
    <property type="evidence" value="ECO:0007669"/>
    <property type="project" value="TreeGrafter"/>
</dbReference>
<keyword evidence="3" id="KW-0133">Cell shape</keyword>
<dbReference type="EMBL" id="AQHW01000015">
    <property type="protein sequence ID" value="KKB55837.1"/>
    <property type="molecule type" value="Genomic_DNA"/>
</dbReference>
<comment type="caution">
    <text evidence="7">The sequence shown here is derived from an EMBL/GenBank/DDBJ whole genome shotgun (WGS) entry which is preliminary data.</text>
</comment>
<dbReference type="PANTHER" id="PTHR34138">
    <property type="entry name" value="CELL SHAPE-DETERMINING PROTEIN MREC"/>
    <property type="match status" value="1"/>
</dbReference>
<evidence type="ECO:0000313" key="7">
    <source>
        <dbReference type="EMBL" id="KKB55837.1"/>
    </source>
</evidence>
<evidence type="ECO:0000256" key="2">
    <source>
        <dbReference type="ARBA" id="ARBA00013855"/>
    </source>
</evidence>
<dbReference type="Gene3D" id="2.40.10.340">
    <property type="entry name" value="Rod shape-determining protein MreC, domain 1"/>
    <property type="match status" value="1"/>
</dbReference>
<keyword evidence="8" id="KW-1185">Reference proteome</keyword>
<proteinExistence type="inferred from homology"/>
<dbReference type="HOGENOM" id="CLU_042663_5_0_10"/>
<dbReference type="NCBIfam" id="NF010532">
    <property type="entry name" value="PRK13922.9-3"/>
    <property type="match status" value="1"/>
</dbReference>
<accession>A0A0F5JEE4</accession>
<reference evidence="7 8" key="1">
    <citation type="submission" date="2013-04" db="EMBL/GenBank/DDBJ databases">
        <title>The Genome Sequence of Parabacteroides gordonii DSM 23371.</title>
        <authorList>
            <consortium name="The Broad Institute Genomics Platform"/>
            <person name="Earl A."/>
            <person name="Ward D."/>
            <person name="Feldgarden M."/>
            <person name="Gevers D."/>
            <person name="Martens E."/>
            <person name="Sakamoto M."/>
            <person name="Benno Y."/>
            <person name="Suzuki N."/>
            <person name="Matsunaga N."/>
            <person name="Koshihara K."/>
            <person name="Seki M."/>
            <person name="Komiya H."/>
            <person name="Walker B."/>
            <person name="Young S."/>
            <person name="Zeng Q."/>
            <person name="Gargeya S."/>
            <person name="Fitzgerald M."/>
            <person name="Haas B."/>
            <person name="Abouelleil A."/>
            <person name="Allen A.W."/>
            <person name="Alvarado L."/>
            <person name="Arachchi H.M."/>
            <person name="Berlin A.M."/>
            <person name="Chapman S.B."/>
            <person name="Gainer-Dewar J."/>
            <person name="Goldberg J."/>
            <person name="Griggs A."/>
            <person name="Gujja S."/>
            <person name="Hansen M."/>
            <person name="Howarth C."/>
            <person name="Imamovic A."/>
            <person name="Ireland A."/>
            <person name="Larimer J."/>
            <person name="McCowan C."/>
            <person name="Murphy C."/>
            <person name="Pearson M."/>
            <person name="Poon T.W."/>
            <person name="Priest M."/>
            <person name="Roberts A."/>
            <person name="Saif S."/>
            <person name="Shea T."/>
            <person name="Sisk P."/>
            <person name="Sykes S."/>
            <person name="Wortman J."/>
            <person name="Nusbaum C."/>
            <person name="Birren B."/>
        </authorList>
    </citation>
    <scope>NUCLEOTIDE SEQUENCE [LARGE SCALE GENOMIC DNA]</scope>
    <source>
        <strain evidence="7 8">MS-1</strain>
    </source>
</reference>
<organism evidence="7 8">
    <name type="scientific">Parabacteroides gordonii MS-1 = DSM 23371</name>
    <dbReference type="NCBI Taxonomy" id="1203610"/>
    <lineage>
        <taxon>Bacteria</taxon>
        <taxon>Pseudomonadati</taxon>
        <taxon>Bacteroidota</taxon>
        <taxon>Bacteroidia</taxon>
        <taxon>Bacteroidales</taxon>
        <taxon>Tannerellaceae</taxon>
        <taxon>Parabacteroides</taxon>
    </lineage>
</organism>
<dbReference type="PATRIC" id="fig|1203610.3.peg.3374"/>
<evidence type="ECO:0000256" key="4">
    <source>
        <dbReference type="ARBA" id="ARBA00032089"/>
    </source>
</evidence>
<dbReference type="Gene3D" id="2.40.10.350">
    <property type="entry name" value="Rod shape-determining protein MreC, domain 2"/>
    <property type="match status" value="1"/>
</dbReference>
<dbReference type="Proteomes" id="UP000033035">
    <property type="component" value="Unassembled WGS sequence"/>
</dbReference>
<dbReference type="AlphaFoldDB" id="A0A0F5JEE4"/>
<dbReference type="STRING" id="1203610.HMPREF1536_03312"/>
<keyword evidence="5" id="KW-0472">Membrane</keyword>
<dbReference type="Pfam" id="PF04085">
    <property type="entry name" value="MreC"/>
    <property type="match status" value="1"/>
</dbReference>
<keyword evidence="5" id="KW-0812">Transmembrane</keyword>
<evidence type="ECO:0000256" key="3">
    <source>
        <dbReference type="ARBA" id="ARBA00022960"/>
    </source>
</evidence>
<dbReference type="PANTHER" id="PTHR34138:SF1">
    <property type="entry name" value="CELL SHAPE-DETERMINING PROTEIN MREC"/>
    <property type="match status" value="1"/>
</dbReference>
<dbReference type="InterPro" id="IPR055342">
    <property type="entry name" value="MreC_beta-barrel_core"/>
</dbReference>
<dbReference type="RefSeq" id="WP_028726287.1">
    <property type="nucleotide sequence ID" value="NZ_AUAE01000008.1"/>
</dbReference>
<name>A0A0F5JEE4_9BACT</name>